<accession>A0A382JGZ8</accession>
<evidence type="ECO:0000256" key="8">
    <source>
        <dbReference type="ARBA" id="ARBA00022967"/>
    </source>
</evidence>
<keyword evidence="2" id="KW-1003">Cell membrane</keyword>
<keyword evidence="13" id="KW-0830">Ubiquinone</keyword>
<dbReference type="GO" id="GO:0016020">
    <property type="term" value="C:membrane"/>
    <property type="evidence" value="ECO:0007669"/>
    <property type="project" value="InterPro"/>
</dbReference>
<evidence type="ECO:0000256" key="12">
    <source>
        <dbReference type="ARBA" id="ARBA00023065"/>
    </source>
</evidence>
<keyword evidence="1" id="KW-0813">Transport</keyword>
<sequence>MGFFLALAADWLRDLQDLNVENDMRKNILLSLGFKPGAETPWTSDDIQKLFEENIEALVLDASGQRTEKDPKEIDSEKNVEFLPIYLKKIGDDVGGYAIPIAGKGLWSTLYGYFAIEPDGRTVKGITFYKHGETPGLGGEVDKPWFQQNFIGKRFVDENDHLLGIHVIKGKVESDDQEAYHKVDGISGATMTGKGLEYFLKDDLVKYEPFFKQVRGRQS</sequence>
<evidence type="ECO:0000256" key="6">
    <source>
        <dbReference type="ARBA" id="ARBA00022643"/>
    </source>
</evidence>
<evidence type="ECO:0000256" key="5">
    <source>
        <dbReference type="ARBA" id="ARBA00022630"/>
    </source>
</evidence>
<name>A0A382JGZ8_9ZZZZ</name>
<dbReference type="PIRSF" id="PIRSF009437">
    <property type="entry name" value="NQR-1_subunit_C"/>
    <property type="match status" value="1"/>
</dbReference>
<dbReference type="EMBL" id="UINC01073794">
    <property type="protein sequence ID" value="SVC10447.1"/>
    <property type="molecule type" value="Genomic_DNA"/>
</dbReference>
<keyword evidence="12" id="KW-0406">Ion transport</keyword>
<evidence type="ECO:0000256" key="11">
    <source>
        <dbReference type="ARBA" id="ARBA00023053"/>
    </source>
</evidence>
<dbReference type="PANTHER" id="PTHR37838">
    <property type="entry name" value="NA(+)-TRANSLOCATING NADH-QUINONE REDUCTASE SUBUNIT C"/>
    <property type="match status" value="1"/>
</dbReference>
<keyword evidence="5" id="KW-0285">Flavoprotein</keyword>
<keyword evidence="11" id="KW-0915">Sodium</keyword>
<protein>
    <recommendedName>
        <fullName evidence="16">FMN-binding domain-containing protein</fullName>
    </recommendedName>
</protein>
<organism evidence="17">
    <name type="scientific">marine metagenome</name>
    <dbReference type="NCBI Taxonomy" id="408172"/>
    <lineage>
        <taxon>unclassified sequences</taxon>
        <taxon>metagenomes</taxon>
        <taxon>ecological metagenomes</taxon>
    </lineage>
</organism>
<keyword evidence="4" id="KW-0597">Phosphoprotein</keyword>
<gene>
    <name evidence="17" type="ORF">METZ01_LOCUS263301</name>
</gene>
<dbReference type="GO" id="GO:0010181">
    <property type="term" value="F:FMN binding"/>
    <property type="evidence" value="ECO:0007669"/>
    <property type="project" value="InterPro"/>
</dbReference>
<dbReference type="NCBIfam" id="TIGR01938">
    <property type="entry name" value="nqrC"/>
    <property type="match status" value="1"/>
</dbReference>
<evidence type="ECO:0000256" key="10">
    <source>
        <dbReference type="ARBA" id="ARBA00023027"/>
    </source>
</evidence>
<evidence type="ECO:0000256" key="7">
    <source>
        <dbReference type="ARBA" id="ARBA00022692"/>
    </source>
</evidence>
<proteinExistence type="inferred from homology"/>
<evidence type="ECO:0000256" key="14">
    <source>
        <dbReference type="ARBA" id="ARBA00023136"/>
    </source>
</evidence>
<evidence type="ECO:0000256" key="4">
    <source>
        <dbReference type="ARBA" id="ARBA00022553"/>
    </source>
</evidence>
<evidence type="ECO:0000256" key="15">
    <source>
        <dbReference type="ARBA" id="ARBA00023201"/>
    </source>
</evidence>
<keyword evidence="15" id="KW-0739">Sodium transport</keyword>
<dbReference type="InterPro" id="IPR007329">
    <property type="entry name" value="FMN-bd"/>
</dbReference>
<evidence type="ECO:0000256" key="13">
    <source>
        <dbReference type="ARBA" id="ARBA00023075"/>
    </source>
</evidence>
<dbReference type="PANTHER" id="PTHR37838:SF1">
    <property type="entry name" value="NA(+)-TRANSLOCATING NADH-QUINONE REDUCTASE SUBUNIT C"/>
    <property type="match status" value="1"/>
</dbReference>
<dbReference type="InterPro" id="IPR010204">
    <property type="entry name" value="NqrC"/>
</dbReference>
<keyword evidence="6" id="KW-0288">FMN</keyword>
<feature type="domain" description="FMN-binding" evidence="16">
    <location>
        <begin position="105"/>
        <end position="207"/>
    </location>
</feature>
<reference evidence="17" key="1">
    <citation type="submission" date="2018-05" db="EMBL/GenBank/DDBJ databases">
        <authorList>
            <person name="Lanie J.A."/>
            <person name="Ng W.-L."/>
            <person name="Kazmierczak K.M."/>
            <person name="Andrzejewski T.M."/>
            <person name="Davidsen T.M."/>
            <person name="Wayne K.J."/>
            <person name="Tettelin H."/>
            <person name="Glass J.I."/>
            <person name="Rusch D."/>
            <person name="Podicherti R."/>
            <person name="Tsui H.-C.T."/>
            <person name="Winkler M.E."/>
        </authorList>
    </citation>
    <scope>NUCLEOTIDE SEQUENCE</scope>
</reference>
<dbReference type="GO" id="GO:0016655">
    <property type="term" value="F:oxidoreductase activity, acting on NAD(P)H, quinone or similar compound as acceptor"/>
    <property type="evidence" value="ECO:0007669"/>
    <property type="project" value="InterPro"/>
</dbReference>
<dbReference type="GO" id="GO:0006814">
    <property type="term" value="P:sodium ion transport"/>
    <property type="evidence" value="ECO:0007669"/>
    <property type="project" value="UniProtKB-KW"/>
</dbReference>
<dbReference type="AlphaFoldDB" id="A0A382JGZ8"/>
<evidence type="ECO:0000256" key="1">
    <source>
        <dbReference type="ARBA" id="ARBA00022448"/>
    </source>
</evidence>
<keyword evidence="9" id="KW-1133">Transmembrane helix</keyword>
<dbReference type="Pfam" id="PF04205">
    <property type="entry name" value="FMN_bind"/>
    <property type="match status" value="1"/>
</dbReference>
<evidence type="ECO:0000259" key="16">
    <source>
        <dbReference type="SMART" id="SM00900"/>
    </source>
</evidence>
<evidence type="ECO:0000256" key="9">
    <source>
        <dbReference type="ARBA" id="ARBA00022989"/>
    </source>
</evidence>
<evidence type="ECO:0000256" key="3">
    <source>
        <dbReference type="ARBA" id="ARBA00022519"/>
    </source>
</evidence>
<dbReference type="SMART" id="SM00900">
    <property type="entry name" value="FMN_bind"/>
    <property type="match status" value="1"/>
</dbReference>
<evidence type="ECO:0000256" key="2">
    <source>
        <dbReference type="ARBA" id="ARBA00022475"/>
    </source>
</evidence>
<keyword evidence="10" id="KW-0520">NAD</keyword>
<keyword evidence="8" id="KW-1278">Translocase</keyword>
<keyword evidence="3" id="KW-0997">Cell inner membrane</keyword>
<evidence type="ECO:0000313" key="17">
    <source>
        <dbReference type="EMBL" id="SVC10447.1"/>
    </source>
</evidence>
<keyword evidence="14" id="KW-0472">Membrane</keyword>
<dbReference type="HAMAP" id="MF_00427">
    <property type="entry name" value="NqrC"/>
    <property type="match status" value="1"/>
</dbReference>
<keyword evidence="7" id="KW-0812">Transmembrane</keyword>